<dbReference type="AlphaFoldDB" id="A0A1E4TI42"/>
<sequence>MTDVASELKRRRYSLASSKGAPKEATPSKIYRPFLTVGHVTDQTPFSVSALGKQFIVTTSVGRNFVIYDASTLRVLFVSEQTPHQITALWQHRQYTYVVWSYGFGAYFRGRQLFSQQVDKIASNEGALLRIEVFAGYICVATRLNVYVYQYDESLPDTPPSFLTHLYLPDTDDYITSIIHLPTYLNKIVVATQNKVLLFNIRTNRLLFASDQFTAAITATAAAPALDTMAVGQANGDIVIYNLRKNRIYMTFHAAAPVSSLSFRTDGNALLAAGLTTGDIYFYNLDTQTIVHRLRDCHDKNNGGVSRVHFFEGQAIFATSGADNRLKEYVFDPVVEASETPIYEPPRILRERGGPGLPVSTIEFSDSQGHKVLSASQDGTFWSLSLRKASQNREISQRAPKVSKNRTAGFTNDLKPKLPEIIAIAHASTREDEWENVLTAHKDSKIAHTWSTASLRIGRWDFNTLDGRPVSAVAISPCGNFGVVGSSGGPVSVFNMQSGILRRKYVKSTSAVTGLCIDALNRVLVSCHLDGTVNIFDFMKGTLTGSLKLPSAATGLKLQLSSELLVVSLDLALVVIDITTVKVVRQLDGHTNRITSFDISPDSRWIVSTALDGTIRTWDIPTGFCIDAFRVPSVARAVRFSGDGQWLVTAHVGNTGLSMWSNKAFFQQVPIREVSEDDILLIEMPVETGAGGGLLDGAFGSVFEEDDKKASGVELYISPEQLDNELVSFTSLPRSFIRTLNHIDTIKKRNKAKEAAKEPMKVPFFLMNGGKNDSIDTEQTENKNNNNAVVSRLQKMDLSSSNAFMDAVEKSTTEGNGETFFQYCKSLSPSMIDLEIQAMNGHEPFDDFSRLLQVLNLRLNEKKDFDIVQAILRVFTRTHGDTIVLSENETLLKQIKEIETKLTKEGNRLASLIEFSNGLSSFFRSTI</sequence>
<dbReference type="GO" id="GO:0006364">
    <property type="term" value="P:rRNA processing"/>
    <property type="evidence" value="ECO:0007669"/>
    <property type="project" value="EnsemblFungi"/>
</dbReference>
<evidence type="ECO:0000256" key="2">
    <source>
        <dbReference type="ARBA" id="ARBA00022737"/>
    </source>
</evidence>
<dbReference type="Pfam" id="PF25168">
    <property type="entry name" value="Beta-prop_WDR36-Utp21_2nd"/>
    <property type="match status" value="1"/>
</dbReference>
<dbReference type="PROSITE" id="PS50082">
    <property type="entry name" value="WD_REPEATS_2"/>
    <property type="match status" value="1"/>
</dbReference>
<evidence type="ECO:0000256" key="1">
    <source>
        <dbReference type="ARBA" id="ARBA00022574"/>
    </source>
</evidence>
<dbReference type="SUPFAM" id="SSF69322">
    <property type="entry name" value="Tricorn protease domain 2"/>
    <property type="match status" value="1"/>
</dbReference>
<name>A0A1E4TI42_9ASCO</name>
<dbReference type="InterPro" id="IPR015943">
    <property type="entry name" value="WD40/YVTN_repeat-like_dom_sf"/>
</dbReference>
<dbReference type="GO" id="GO:0034388">
    <property type="term" value="C:Pwp2p-containing subcomplex of 90S preribosome"/>
    <property type="evidence" value="ECO:0007669"/>
    <property type="project" value="EnsemblFungi"/>
</dbReference>
<dbReference type="SUPFAM" id="SSF50998">
    <property type="entry name" value="Quinoprotein alcohol dehydrogenase-like"/>
    <property type="match status" value="1"/>
</dbReference>
<dbReference type="PANTHER" id="PTHR22840">
    <property type="entry name" value="WD REPEAT-CONTAINING PROTEIN 36"/>
    <property type="match status" value="1"/>
</dbReference>
<evidence type="ECO:0000313" key="7">
    <source>
        <dbReference type="Proteomes" id="UP000095023"/>
    </source>
</evidence>
<dbReference type="PANTHER" id="PTHR22840:SF12">
    <property type="entry name" value="WD REPEAT-CONTAINING PROTEIN 36"/>
    <property type="match status" value="1"/>
</dbReference>
<dbReference type="PROSITE" id="PS00678">
    <property type="entry name" value="WD_REPEATS_1"/>
    <property type="match status" value="1"/>
</dbReference>
<dbReference type="SMART" id="SM00320">
    <property type="entry name" value="WD40"/>
    <property type="match status" value="8"/>
</dbReference>
<dbReference type="Pfam" id="PF25171">
    <property type="entry name" value="Beta-prop_WDR36-Utp21_1st"/>
    <property type="match status" value="1"/>
</dbReference>
<feature type="domain" description="WDR36/Utp21 C-terminal" evidence="4">
    <location>
        <begin position="720"/>
        <end position="924"/>
    </location>
</feature>
<keyword evidence="2" id="KW-0677">Repeat</keyword>
<feature type="repeat" description="WD" evidence="3">
    <location>
        <begin position="587"/>
        <end position="628"/>
    </location>
</feature>
<keyword evidence="1 3" id="KW-0853">WD repeat</keyword>
<keyword evidence="7" id="KW-1185">Reference proteome</keyword>
<evidence type="ECO:0000313" key="6">
    <source>
        <dbReference type="EMBL" id="ODV91399.1"/>
    </source>
</evidence>
<dbReference type="InterPro" id="IPR019775">
    <property type="entry name" value="WD40_repeat_CS"/>
</dbReference>
<dbReference type="InterPro" id="IPR011047">
    <property type="entry name" value="Quinoprotein_ADH-like_sf"/>
</dbReference>
<proteinExistence type="predicted"/>
<dbReference type="Gene3D" id="2.130.10.10">
    <property type="entry name" value="YVTN repeat-like/Quinoprotein amine dehydrogenase"/>
    <property type="match status" value="2"/>
</dbReference>
<dbReference type="Proteomes" id="UP000095023">
    <property type="component" value="Unassembled WGS sequence"/>
</dbReference>
<dbReference type="GO" id="GO:0032040">
    <property type="term" value="C:small-subunit processome"/>
    <property type="evidence" value="ECO:0007669"/>
    <property type="project" value="EnsemblFungi"/>
</dbReference>
<dbReference type="Pfam" id="PF04192">
    <property type="entry name" value="Utp21"/>
    <property type="match status" value="1"/>
</dbReference>
<feature type="domain" description="WDR36/Utp21 N-terminal" evidence="5">
    <location>
        <begin position="57"/>
        <end position="332"/>
    </location>
</feature>
<evidence type="ECO:0000259" key="4">
    <source>
        <dbReference type="Pfam" id="PF04192"/>
    </source>
</evidence>
<dbReference type="InterPro" id="IPR001680">
    <property type="entry name" value="WD40_rpt"/>
</dbReference>
<gene>
    <name evidence="6" type="ORF">CANCADRAFT_32051</name>
</gene>
<dbReference type="InterPro" id="IPR007319">
    <property type="entry name" value="WDR36/Utp21_C"/>
</dbReference>
<evidence type="ECO:0000256" key="3">
    <source>
        <dbReference type="PROSITE-ProRule" id="PRU00221"/>
    </source>
</evidence>
<evidence type="ECO:0000259" key="5">
    <source>
        <dbReference type="Pfam" id="PF25171"/>
    </source>
</evidence>
<protein>
    <submittedName>
        <fullName evidence="6">Uncharacterized protein</fullName>
    </submittedName>
</protein>
<dbReference type="PROSITE" id="PS50294">
    <property type="entry name" value="WD_REPEATS_REGION"/>
    <property type="match status" value="1"/>
</dbReference>
<organism evidence="6 7">
    <name type="scientific">Tortispora caseinolytica NRRL Y-17796</name>
    <dbReference type="NCBI Taxonomy" id="767744"/>
    <lineage>
        <taxon>Eukaryota</taxon>
        <taxon>Fungi</taxon>
        <taxon>Dikarya</taxon>
        <taxon>Ascomycota</taxon>
        <taxon>Saccharomycotina</taxon>
        <taxon>Trigonopsidomycetes</taxon>
        <taxon>Trigonopsidales</taxon>
        <taxon>Trigonopsidaceae</taxon>
        <taxon>Tortispora</taxon>
    </lineage>
</organism>
<accession>A0A1E4TI42</accession>
<dbReference type="OrthoDB" id="10250769at2759"/>
<dbReference type="EMBL" id="KV453842">
    <property type="protein sequence ID" value="ODV91399.1"/>
    <property type="molecule type" value="Genomic_DNA"/>
</dbReference>
<dbReference type="InterPro" id="IPR059157">
    <property type="entry name" value="WDR36-Utp21_N"/>
</dbReference>
<reference evidence="7" key="1">
    <citation type="submission" date="2016-02" db="EMBL/GenBank/DDBJ databases">
        <title>Comparative genomics of biotechnologically important yeasts.</title>
        <authorList>
            <consortium name="DOE Joint Genome Institute"/>
            <person name="Riley R."/>
            <person name="Haridas S."/>
            <person name="Wolfe K.H."/>
            <person name="Lopes M.R."/>
            <person name="Hittinger C.T."/>
            <person name="Goker M."/>
            <person name="Salamov A."/>
            <person name="Wisecaver J."/>
            <person name="Long T.M."/>
            <person name="Aerts A.L."/>
            <person name="Barry K."/>
            <person name="Choi C."/>
            <person name="Clum A."/>
            <person name="Coughlan A.Y."/>
            <person name="Deshpande S."/>
            <person name="Douglass A.P."/>
            <person name="Hanson S.J."/>
            <person name="Klenk H.-P."/>
            <person name="Labutti K."/>
            <person name="Lapidus A."/>
            <person name="Lindquist E."/>
            <person name="Lipzen A."/>
            <person name="Meier-Kolthoff J.P."/>
            <person name="Ohm R.A."/>
            <person name="Otillar R.P."/>
            <person name="Pangilinan J."/>
            <person name="Peng Y."/>
            <person name="Rokas A."/>
            <person name="Rosa C.A."/>
            <person name="Scheuner C."/>
            <person name="Sibirny A.A."/>
            <person name="Slot J.C."/>
            <person name="Stielow J.B."/>
            <person name="Sun H."/>
            <person name="Kurtzman C.P."/>
            <person name="Blackwell M."/>
            <person name="Jeffries T.W."/>
            <person name="Grigoriev I.V."/>
        </authorList>
    </citation>
    <scope>NUCLEOTIDE SEQUENCE [LARGE SCALE GENOMIC DNA]</scope>
    <source>
        <strain evidence="7">NRRL Y-17796</strain>
    </source>
</reference>